<keyword evidence="4" id="KW-1185">Reference proteome</keyword>
<proteinExistence type="predicted"/>
<dbReference type="AlphaFoldDB" id="A0A923N591"/>
<reference evidence="3" key="1">
    <citation type="submission" date="2020-08" db="EMBL/GenBank/DDBJ databases">
        <title>Pontibacter sp. SD6 16S ribosomal RNA gene Genome sequencing and assembly.</title>
        <authorList>
            <person name="Kang M."/>
        </authorList>
    </citation>
    <scope>NUCLEOTIDE SEQUENCE</scope>
    <source>
        <strain evidence="3">SD6</strain>
    </source>
</reference>
<gene>
    <name evidence="3" type="ORF">H8S84_09925</name>
</gene>
<evidence type="ECO:0000313" key="4">
    <source>
        <dbReference type="Proteomes" id="UP000603640"/>
    </source>
</evidence>
<protein>
    <submittedName>
        <fullName evidence="3">T9SS type A sorting domain-containing protein</fullName>
    </submittedName>
</protein>
<evidence type="ECO:0000256" key="1">
    <source>
        <dbReference type="SAM" id="SignalP"/>
    </source>
</evidence>
<feature type="domain" description="Secretion system C-terminal sorting" evidence="2">
    <location>
        <begin position="398"/>
        <end position="463"/>
    </location>
</feature>
<name>A0A923N591_9BACT</name>
<evidence type="ECO:0000313" key="3">
    <source>
        <dbReference type="EMBL" id="MBC5993150.1"/>
    </source>
</evidence>
<accession>A0A923N591</accession>
<organism evidence="3 4">
    <name type="scientific">Pontibacter cellulosilyticus</name>
    <dbReference type="NCBI Taxonomy" id="1720253"/>
    <lineage>
        <taxon>Bacteria</taxon>
        <taxon>Pseudomonadati</taxon>
        <taxon>Bacteroidota</taxon>
        <taxon>Cytophagia</taxon>
        <taxon>Cytophagales</taxon>
        <taxon>Hymenobacteraceae</taxon>
        <taxon>Pontibacter</taxon>
    </lineage>
</organism>
<keyword evidence="1" id="KW-0732">Signal</keyword>
<evidence type="ECO:0000259" key="2">
    <source>
        <dbReference type="Pfam" id="PF18962"/>
    </source>
</evidence>
<dbReference type="EMBL" id="JACRVF010000002">
    <property type="protein sequence ID" value="MBC5993150.1"/>
    <property type="molecule type" value="Genomic_DNA"/>
</dbReference>
<comment type="caution">
    <text evidence="3">The sequence shown here is derived from an EMBL/GenBank/DDBJ whole genome shotgun (WGS) entry which is preliminary data.</text>
</comment>
<dbReference type="Proteomes" id="UP000603640">
    <property type="component" value="Unassembled WGS sequence"/>
</dbReference>
<feature type="signal peptide" evidence="1">
    <location>
        <begin position="1"/>
        <end position="22"/>
    </location>
</feature>
<dbReference type="Pfam" id="PF18962">
    <property type="entry name" value="Por_Secre_tail"/>
    <property type="match status" value="1"/>
</dbReference>
<feature type="chain" id="PRO_5037503956" evidence="1">
    <location>
        <begin position="23"/>
        <end position="471"/>
    </location>
</feature>
<dbReference type="RefSeq" id="WP_187067156.1">
    <property type="nucleotide sequence ID" value="NZ_JACRVF010000002.1"/>
</dbReference>
<sequence>MKTLLLYFTVALYFLSFTAAQATHIKGGYITHKADKDNPLKYHFELYVYKDRGSSVDDPSVTINFSGTNLAPNTSISVLKYSYTDLGGEDTALNIYKWEYTFPGAGTFNVTWNGINRNPYILNVSSPSDQLSFLVKTTLIIPSSNTANNGIRFEAPTTATAYVGKPFKHNLRTYETDGDILVYKFVTPLCFGPGYSIGVPNYSLPPGISINKFGEINWPSPQVRGEYVVAVLVEEYKNNELVAQTIYDFQIIVQESNKEPRATLVKKDRYKYTTDGMIIATPNQRLKLEFFVSESSGKTPKVPQLYSEFQLDHIRNFTSQTVTHRDSANGKVLEVVFTPAPDLVRNQPYIIGTKSAVDKYTTSSLYLYEITNWDYAYIQVASTLLSVSDLKDEIDAKVYPNPVSDKIFIEKIKQKNVELQIWNVMGQQVVVTTLNEGKNIIKRPRHLPSGTYFYYIISNGRRIKAGKLFFD</sequence>
<dbReference type="NCBIfam" id="TIGR04183">
    <property type="entry name" value="Por_Secre_tail"/>
    <property type="match status" value="1"/>
</dbReference>
<dbReference type="InterPro" id="IPR026444">
    <property type="entry name" value="Secre_tail"/>
</dbReference>